<evidence type="ECO:0000256" key="15">
    <source>
        <dbReference type="PIRSR" id="PIRSR028980-1"/>
    </source>
</evidence>
<keyword evidence="17" id="KW-1133">Transmembrane helix</keyword>
<evidence type="ECO:0000259" key="18">
    <source>
        <dbReference type="Pfam" id="PF04446"/>
    </source>
</evidence>
<keyword evidence="6 14" id="KW-0819">tRNA processing</keyword>
<feature type="domain" description="Thg1 C-terminal" evidence="19">
    <location>
        <begin position="138"/>
        <end position="220"/>
    </location>
</feature>
<evidence type="ECO:0000256" key="17">
    <source>
        <dbReference type="SAM" id="Phobius"/>
    </source>
</evidence>
<feature type="binding site" evidence="16">
    <location>
        <position position="30"/>
    </location>
    <ligand>
        <name>Mg(2+)</name>
        <dbReference type="ChEBI" id="CHEBI:18420"/>
        <label>1</label>
        <note>catalytic</note>
    </ligand>
</feature>
<sequence>MAGSRYTYVKKFELPDNLLPGTYMVVRIDGHGFHRFCDQHSFTRPNDERALKLMDRAAQSVMEEYADITLAFGQSDEYSFLLRKDTKMHNRRQSKILSLLLSLFTSSYIFHWPKHFSDVELKYPPSFDARIILYPSSQEVKDYFAWRQVDTHINNLYNTAFWALVQQAGESTTQAHALLKGTQSAQKHELLFSRFGVNYNKIDARFRKGSVLVRETQATSTPVRPPL</sequence>
<comment type="similarity">
    <text evidence="2 14">Belongs to the tRNA(His) guanylyltransferase family.</text>
</comment>
<keyword evidence="7 14" id="KW-0548">Nucleotidyltransferase</keyword>
<evidence type="ECO:0000256" key="4">
    <source>
        <dbReference type="ARBA" id="ARBA00015443"/>
    </source>
</evidence>
<feature type="domain" description="tRNAHis guanylyltransferase catalytic" evidence="18">
    <location>
        <begin position="6"/>
        <end position="135"/>
    </location>
</feature>
<feature type="binding site" evidence="15">
    <location>
        <begin position="75"/>
        <end position="76"/>
    </location>
    <ligand>
        <name>GTP</name>
        <dbReference type="ChEBI" id="CHEBI:37565"/>
    </ligand>
</feature>
<dbReference type="OrthoDB" id="62560at2759"/>
<keyword evidence="21" id="KW-1185">Reference proteome</keyword>
<dbReference type="EMBL" id="ML213536">
    <property type="protein sequence ID" value="TFK45816.1"/>
    <property type="molecule type" value="Genomic_DNA"/>
</dbReference>
<keyword evidence="10 14" id="KW-0460">Magnesium</keyword>
<feature type="binding site" evidence="16">
    <location>
        <position position="29"/>
    </location>
    <ligand>
        <name>Mg(2+)</name>
        <dbReference type="ChEBI" id="CHEBI:18420"/>
        <label>1</label>
        <note>catalytic</note>
    </ligand>
</feature>
<dbReference type="InterPro" id="IPR024956">
    <property type="entry name" value="tRNAHis_GuaTrfase_cat"/>
</dbReference>
<evidence type="ECO:0000256" key="10">
    <source>
        <dbReference type="ARBA" id="ARBA00022842"/>
    </source>
</evidence>
<name>A0A5C3MN89_9AGAM</name>
<evidence type="ECO:0000256" key="9">
    <source>
        <dbReference type="ARBA" id="ARBA00022741"/>
    </source>
</evidence>
<evidence type="ECO:0000256" key="1">
    <source>
        <dbReference type="ARBA" id="ARBA00002939"/>
    </source>
</evidence>
<dbReference type="FunFam" id="3.30.70.3000:FF:000001">
    <property type="entry name" value="tRNA(His) guanylyltransferase"/>
    <property type="match status" value="1"/>
</dbReference>
<evidence type="ECO:0000256" key="14">
    <source>
        <dbReference type="PIRNR" id="PIRNR028980"/>
    </source>
</evidence>
<dbReference type="Gene3D" id="3.30.70.3000">
    <property type="match status" value="1"/>
</dbReference>
<evidence type="ECO:0000256" key="12">
    <source>
        <dbReference type="ARBA" id="ARBA00032480"/>
    </source>
</evidence>
<feature type="binding site" evidence="16">
    <location>
        <position position="76"/>
    </location>
    <ligand>
        <name>Mg(2+)</name>
        <dbReference type="ChEBI" id="CHEBI:18420"/>
        <label>2</label>
        <note>catalytic</note>
    </ligand>
</feature>
<keyword evidence="5 14" id="KW-0808">Transferase</keyword>
<evidence type="ECO:0000256" key="6">
    <source>
        <dbReference type="ARBA" id="ARBA00022694"/>
    </source>
</evidence>
<comment type="function">
    <text evidence="1 14">Adds a GMP to the 5'-end of tRNA(His) after transcription and RNase P cleavage.</text>
</comment>
<reference evidence="20 21" key="1">
    <citation type="journal article" date="2019" name="Nat. Ecol. Evol.">
        <title>Megaphylogeny resolves global patterns of mushroom evolution.</title>
        <authorList>
            <person name="Varga T."/>
            <person name="Krizsan K."/>
            <person name="Foldi C."/>
            <person name="Dima B."/>
            <person name="Sanchez-Garcia M."/>
            <person name="Sanchez-Ramirez S."/>
            <person name="Szollosi G.J."/>
            <person name="Szarkandi J.G."/>
            <person name="Papp V."/>
            <person name="Albert L."/>
            <person name="Andreopoulos W."/>
            <person name="Angelini C."/>
            <person name="Antonin V."/>
            <person name="Barry K.W."/>
            <person name="Bougher N.L."/>
            <person name="Buchanan P."/>
            <person name="Buyck B."/>
            <person name="Bense V."/>
            <person name="Catcheside P."/>
            <person name="Chovatia M."/>
            <person name="Cooper J."/>
            <person name="Damon W."/>
            <person name="Desjardin D."/>
            <person name="Finy P."/>
            <person name="Geml J."/>
            <person name="Haridas S."/>
            <person name="Hughes K."/>
            <person name="Justo A."/>
            <person name="Karasinski D."/>
            <person name="Kautmanova I."/>
            <person name="Kiss B."/>
            <person name="Kocsube S."/>
            <person name="Kotiranta H."/>
            <person name="LaButti K.M."/>
            <person name="Lechner B.E."/>
            <person name="Liimatainen K."/>
            <person name="Lipzen A."/>
            <person name="Lukacs Z."/>
            <person name="Mihaltcheva S."/>
            <person name="Morgado L.N."/>
            <person name="Niskanen T."/>
            <person name="Noordeloos M.E."/>
            <person name="Ohm R.A."/>
            <person name="Ortiz-Santana B."/>
            <person name="Ovrebo C."/>
            <person name="Racz N."/>
            <person name="Riley R."/>
            <person name="Savchenko A."/>
            <person name="Shiryaev A."/>
            <person name="Soop K."/>
            <person name="Spirin V."/>
            <person name="Szebenyi C."/>
            <person name="Tomsovsky M."/>
            <person name="Tulloss R.E."/>
            <person name="Uehling J."/>
            <person name="Grigoriev I.V."/>
            <person name="Vagvolgyi C."/>
            <person name="Papp T."/>
            <person name="Martin F.M."/>
            <person name="Miettinen O."/>
            <person name="Hibbett D.S."/>
            <person name="Nagy L.G."/>
        </authorList>
    </citation>
    <scope>NUCLEOTIDE SEQUENCE [LARGE SCALE GENOMIC DNA]</scope>
    <source>
        <strain evidence="20 21">OMC1185</strain>
    </source>
</reference>
<evidence type="ECO:0000256" key="7">
    <source>
        <dbReference type="ARBA" id="ARBA00022695"/>
    </source>
</evidence>
<evidence type="ECO:0000259" key="19">
    <source>
        <dbReference type="Pfam" id="PF14413"/>
    </source>
</evidence>
<evidence type="ECO:0000256" key="13">
    <source>
        <dbReference type="ARBA" id="ARBA00047281"/>
    </source>
</evidence>
<dbReference type="Pfam" id="PF14413">
    <property type="entry name" value="Thg1C"/>
    <property type="match status" value="1"/>
</dbReference>
<dbReference type="GO" id="GO:0006400">
    <property type="term" value="P:tRNA modification"/>
    <property type="evidence" value="ECO:0007669"/>
    <property type="project" value="UniProtKB-UniRule"/>
</dbReference>
<keyword evidence="17" id="KW-0812">Transmembrane</keyword>
<feature type="binding site" evidence="16">
    <location>
        <position position="29"/>
    </location>
    <ligand>
        <name>Mg(2+)</name>
        <dbReference type="ChEBI" id="CHEBI:18420"/>
        <label>2</label>
        <note>catalytic</note>
    </ligand>
</feature>
<protein>
    <recommendedName>
        <fullName evidence="4 14">tRNA(His) guanylyltransferase</fullName>
        <ecNumber evidence="3 14">2.7.7.79</ecNumber>
    </recommendedName>
    <alternativeName>
        <fullName evidence="12 14">tRNA-histidine guanylyltransferase</fullName>
    </alternativeName>
</protein>
<gene>
    <name evidence="20" type="ORF">OE88DRAFT_1639347</name>
</gene>
<dbReference type="Pfam" id="PF04446">
    <property type="entry name" value="Thg1"/>
    <property type="match status" value="1"/>
</dbReference>
<dbReference type="STRING" id="5364.A0A5C3MN89"/>
<evidence type="ECO:0000256" key="16">
    <source>
        <dbReference type="PIRSR" id="PIRSR028980-2"/>
    </source>
</evidence>
<keyword evidence="11 14" id="KW-0342">GTP-binding</keyword>
<dbReference type="InterPro" id="IPR007537">
    <property type="entry name" value="tRNAHis_GuaTrfase_Thg1"/>
</dbReference>
<evidence type="ECO:0000256" key="2">
    <source>
        <dbReference type="ARBA" id="ARBA00010113"/>
    </source>
</evidence>
<organism evidence="20 21">
    <name type="scientific">Heliocybe sulcata</name>
    <dbReference type="NCBI Taxonomy" id="5364"/>
    <lineage>
        <taxon>Eukaryota</taxon>
        <taxon>Fungi</taxon>
        <taxon>Dikarya</taxon>
        <taxon>Basidiomycota</taxon>
        <taxon>Agaricomycotina</taxon>
        <taxon>Agaricomycetes</taxon>
        <taxon>Gloeophyllales</taxon>
        <taxon>Gloeophyllaceae</taxon>
        <taxon>Heliocybe</taxon>
    </lineage>
</organism>
<dbReference type="GO" id="GO:0000287">
    <property type="term" value="F:magnesium ion binding"/>
    <property type="evidence" value="ECO:0007669"/>
    <property type="project" value="UniProtKB-UniRule"/>
</dbReference>
<feature type="transmembrane region" description="Helical" evidence="17">
    <location>
        <begin position="96"/>
        <end position="113"/>
    </location>
</feature>
<evidence type="ECO:0000256" key="3">
    <source>
        <dbReference type="ARBA" id="ARBA00012511"/>
    </source>
</evidence>
<comment type="catalytic activity">
    <reaction evidence="13 14">
        <text>a 5'-end ribonucleotide-tRNA(His) + GTP + ATP + H2O = a 5'-end phospho-guanosine-ribonucleotide-tRNA(His) + AMP + 2 diphosphate + H(+)</text>
        <dbReference type="Rhea" id="RHEA:54564"/>
        <dbReference type="Rhea" id="RHEA-COMP:14193"/>
        <dbReference type="Rhea" id="RHEA-COMP:14917"/>
        <dbReference type="ChEBI" id="CHEBI:15377"/>
        <dbReference type="ChEBI" id="CHEBI:15378"/>
        <dbReference type="ChEBI" id="CHEBI:30616"/>
        <dbReference type="ChEBI" id="CHEBI:33019"/>
        <dbReference type="ChEBI" id="CHEBI:37565"/>
        <dbReference type="ChEBI" id="CHEBI:138282"/>
        <dbReference type="ChEBI" id="CHEBI:141847"/>
        <dbReference type="ChEBI" id="CHEBI:456215"/>
        <dbReference type="EC" id="2.7.7.79"/>
    </reaction>
</comment>
<dbReference type="InterPro" id="IPR038469">
    <property type="entry name" value="tRNAHis_GuaTrfase_Thg1_sf"/>
</dbReference>
<evidence type="ECO:0000256" key="8">
    <source>
        <dbReference type="ARBA" id="ARBA00022723"/>
    </source>
</evidence>
<evidence type="ECO:0000256" key="11">
    <source>
        <dbReference type="ARBA" id="ARBA00023134"/>
    </source>
</evidence>
<evidence type="ECO:0000256" key="5">
    <source>
        <dbReference type="ARBA" id="ARBA00022679"/>
    </source>
</evidence>
<dbReference type="PIRSF" id="PIRSF028980">
    <property type="entry name" value="tRNAHis_guanylyltransferase"/>
    <property type="match status" value="1"/>
</dbReference>
<dbReference type="InterPro" id="IPR025845">
    <property type="entry name" value="Thg1_C_dom"/>
</dbReference>
<dbReference type="GO" id="GO:0005525">
    <property type="term" value="F:GTP binding"/>
    <property type="evidence" value="ECO:0007669"/>
    <property type="project" value="UniProtKB-UniRule"/>
</dbReference>
<proteinExistence type="inferred from homology"/>
<dbReference type="AlphaFoldDB" id="A0A5C3MN89"/>
<comment type="cofactor">
    <cofactor evidence="16">
        <name>Mg(2+)</name>
        <dbReference type="ChEBI" id="CHEBI:18420"/>
    </cofactor>
    <text evidence="16">Binds 2 magnesium ions per subunit.</text>
</comment>
<keyword evidence="17" id="KW-0472">Membrane</keyword>
<feature type="binding site" evidence="15">
    <location>
        <begin position="29"/>
        <end position="34"/>
    </location>
    <ligand>
        <name>GTP</name>
        <dbReference type="ChEBI" id="CHEBI:37565"/>
    </ligand>
</feature>
<dbReference type="GO" id="GO:0008193">
    <property type="term" value="F:tRNA guanylyltransferase activity"/>
    <property type="evidence" value="ECO:0007669"/>
    <property type="project" value="UniProtKB-UniRule"/>
</dbReference>
<dbReference type="Proteomes" id="UP000305948">
    <property type="component" value="Unassembled WGS sequence"/>
</dbReference>
<dbReference type="PANTHER" id="PTHR12729:SF6">
    <property type="entry name" value="TRNA(HIS) GUANYLYLTRANSFERASE-RELATED"/>
    <property type="match status" value="1"/>
</dbReference>
<accession>A0A5C3MN89</accession>
<dbReference type="EC" id="2.7.7.79" evidence="3 14"/>
<evidence type="ECO:0000313" key="21">
    <source>
        <dbReference type="Proteomes" id="UP000305948"/>
    </source>
</evidence>
<keyword evidence="9 14" id="KW-0547">Nucleotide-binding</keyword>
<evidence type="ECO:0000313" key="20">
    <source>
        <dbReference type="EMBL" id="TFK45816.1"/>
    </source>
</evidence>
<feature type="binding site" evidence="16">
    <location>
        <position position="76"/>
    </location>
    <ligand>
        <name>Mg(2+)</name>
        <dbReference type="ChEBI" id="CHEBI:18420"/>
        <label>1</label>
        <note>catalytic</note>
    </ligand>
</feature>
<dbReference type="PANTHER" id="PTHR12729">
    <property type="entry name" value="TRNA(HIS) GUANYLYLTRANSFERASE-RELATED"/>
    <property type="match status" value="1"/>
</dbReference>
<keyword evidence="8 14" id="KW-0479">Metal-binding</keyword>